<dbReference type="GO" id="GO:0008422">
    <property type="term" value="F:beta-glucosidase activity"/>
    <property type="evidence" value="ECO:0007669"/>
    <property type="project" value="UniProtKB-EC"/>
</dbReference>
<dbReference type="InterPro" id="IPR036962">
    <property type="entry name" value="Glyco_hydro_3_N_sf"/>
</dbReference>
<dbReference type="GO" id="GO:0005975">
    <property type="term" value="P:carbohydrate metabolic process"/>
    <property type="evidence" value="ECO:0007669"/>
    <property type="project" value="InterPro"/>
</dbReference>
<comment type="caution">
    <text evidence="8">The sequence shown here is derived from an EMBL/GenBank/DDBJ whole genome shotgun (WGS) entry which is preliminary data.</text>
</comment>
<organism evidence="8 9">
    <name type="scientific">Bifidobacterium subtile</name>
    <dbReference type="NCBI Taxonomy" id="77635"/>
    <lineage>
        <taxon>Bacteria</taxon>
        <taxon>Bacillati</taxon>
        <taxon>Actinomycetota</taxon>
        <taxon>Actinomycetes</taxon>
        <taxon>Bifidobacteriales</taxon>
        <taxon>Bifidobacteriaceae</taxon>
        <taxon>Bifidobacterium</taxon>
    </lineage>
</organism>
<dbReference type="PANTHER" id="PTHR42715:SF10">
    <property type="entry name" value="BETA-GLUCOSIDASE"/>
    <property type="match status" value="1"/>
</dbReference>
<keyword evidence="3" id="KW-0119">Carbohydrate metabolism</keyword>
<reference evidence="8 9" key="1">
    <citation type="submission" date="2014-03" db="EMBL/GenBank/DDBJ databases">
        <title>Genomics of Bifidobacteria.</title>
        <authorList>
            <person name="Ventura M."/>
            <person name="Milani C."/>
            <person name="Lugli G.A."/>
        </authorList>
    </citation>
    <scope>NUCLEOTIDE SEQUENCE [LARGE SCALE GENOMIC DNA]</scope>
    <source>
        <strain evidence="8 9">LMG 11597</strain>
    </source>
</reference>
<dbReference type="eggNOG" id="COG1472">
    <property type="taxonomic scope" value="Bacteria"/>
</dbReference>
<dbReference type="InterPro" id="IPR019800">
    <property type="entry name" value="Glyco_hydro_3_AS"/>
</dbReference>
<keyword evidence="9" id="KW-1185">Reference proteome</keyword>
<evidence type="ECO:0000256" key="5">
    <source>
        <dbReference type="SAM" id="Phobius"/>
    </source>
</evidence>
<evidence type="ECO:0000256" key="2">
    <source>
        <dbReference type="ARBA" id="ARBA00022801"/>
    </source>
</evidence>
<feature type="transmembrane region" description="Helical" evidence="5">
    <location>
        <begin position="640"/>
        <end position="660"/>
    </location>
</feature>
<dbReference type="InterPro" id="IPR050288">
    <property type="entry name" value="Cellulose_deg_GH3"/>
</dbReference>
<dbReference type="PROSITE" id="PS00775">
    <property type="entry name" value="GLYCOSYL_HYDROL_F3"/>
    <property type="match status" value="1"/>
</dbReference>
<feature type="domain" description="Glycoside hydrolase family 3 C-terminal" evidence="7">
    <location>
        <begin position="93"/>
        <end position="288"/>
    </location>
</feature>
<feature type="transmembrane region" description="Helical" evidence="5">
    <location>
        <begin position="12"/>
        <end position="33"/>
    </location>
</feature>
<protein>
    <submittedName>
        <fullName evidence="8">Beta-glucosidase-related glycosidase</fullName>
        <ecNumber evidence="8">3.2.1.21</ecNumber>
    </submittedName>
</protein>
<evidence type="ECO:0000313" key="9">
    <source>
        <dbReference type="Proteomes" id="UP000029055"/>
    </source>
</evidence>
<proteinExistence type="inferred from homology"/>
<dbReference type="EC" id="3.2.1.21" evidence="8"/>
<dbReference type="Pfam" id="PF00933">
    <property type="entry name" value="Glyco_hydro_3"/>
    <property type="match status" value="1"/>
</dbReference>
<dbReference type="AlphaFoldDB" id="A0A087E724"/>
<dbReference type="SUPFAM" id="SSF51445">
    <property type="entry name" value="(Trans)glycosidases"/>
    <property type="match status" value="1"/>
</dbReference>
<dbReference type="eggNOG" id="COG0768">
    <property type="taxonomic scope" value="Bacteria"/>
</dbReference>
<dbReference type="PANTHER" id="PTHR42715">
    <property type="entry name" value="BETA-GLUCOSIDASE"/>
    <property type="match status" value="1"/>
</dbReference>
<evidence type="ECO:0000259" key="6">
    <source>
        <dbReference type="Pfam" id="PF00933"/>
    </source>
</evidence>
<dbReference type="EMBL" id="JGZR01000006">
    <property type="protein sequence ID" value="KFJ03575.1"/>
    <property type="molecule type" value="Genomic_DNA"/>
</dbReference>
<evidence type="ECO:0000256" key="4">
    <source>
        <dbReference type="RuleBase" id="RU361161"/>
    </source>
</evidence>
<dbReference type="InterPro" id="IPR017853">
    <property type="entry name" value="GH"/>
</dbReference>
<keyword evidence="4 8" id="KW-0326">Glycosidase</keyword>
<accession>A0A087E724</accession>
<dbReference type="InterPro" id="IPR002772">
    <property type="entry name" value="Glyco_hydro_3_C"/>
</dbReference>
<keyword evidence="5" id="KW-0472">Membrane</keyword>
<dbReference type="PRINTS" id="PR00133">
    <property type="entry name" value="GLHYDRLASE3"/>
</dbReference>
<sequence length="687" mass="75607">MTFSDTIRSSSVSNMGWLTCMIFSGMVLSPAFLERLMVWRLKSYTGDKPCSTTSTSTSKFAQETGRYLTKYQLSQSTVAKANTLAKDVQTEAVTMLKNDDANLPLANKKVNVFGWGSTNPVYGGTGSGSMSEQYKTTSLLDGLKESGFQANPSLTKLYTDYRKDRPVVGMFAQDWTLPEVPAAQYSDSLMQSAKDYSDEAVVVITRVGGEGADLPENMRAKGITYHDNSKDYPDFQNGEHFLQLSQTEKDMLNLVTKNFNKVTLVYNGANTFQLDFVNSYPQIRSVLWCPPAAPTNFNMSAKAKAEFTNNGNYKVADHNKSSDAMPTTGAKNGIRLADMHGKSYDDPQWGKLLDQLTFKDMDTLIAMGGYGTQAVKSIGKVQLTDADGPASLNNNFTGVGSIGFPASTAFACTWNRDLAKQFGEMIGQMAHDMHVAGWYAPAQNIHRNAFSGRTFEYFSEDPLLSGVMASSQIAGAKKKGVYSFMKHFAMNDQETNRTEMLLTWSNEQAIRETYLKPFEMSVKEGGASAVMSSFNYIGPVYSGANPVLLKNVLRNEWGFRGFVLTDYFAGYGYQNGDQEIRNGNDSMLATTDITNHVKDKSATSLLAMRQASKNILYTTVNGWQYANGEPKVATPVWRTALYVLWGVTALLVLGFEYLAISRFLKRRKAAESVEAGAPAETPASAEA</sequence>
<comment type="similarity">
    <text evidence="1 4">Belongs to the glycosyl hydrolase 3 family.</text>
</comment>
<dbReference type="Gene3D" id="3.20.20.300">
    <property type="entry name" value="Glycoside hydrolase, family 3, N-terminal domain"/>
    <property type="match status" value="1"/>
</dbReference>
<feature type="domain" description="Glycoside hydrolase family 3 N-terminal" evidence="6">
    <location>
        <begin position="403"/>
        <end position="595"/>
    </location>
</feature>
<name>A0A087E724_9BIFI</name>
<evidence type="ECO:0000256" key="3">
    <source>
        <dbReference type="ARBA" id="ARBA00023277"/>
    </source>
</evidence>
<dbReference type="InterPro" id="IPR001764">
    <property type="entry name" value="Glyco_hydro_3_N"/>
</dbReference>
<keyword evidence="2 4" id="KW-0378">Hydrolase</keyword>
<dbReference type="Proteomes" id="UP000029055">
    <property type="component" value="Unassembled WGS sequence"/>
</dbReference>
<dbReference type="Pfam" id="PF01915">
    <property type="entry name" value="Glyco_hydro_3_C"/>
    <property type="match status" value="1"/>
</dbReference>
<keyword evidence="5" id="KW-0812">Transmembrane</keyword>
<evidence type="ECO:0000259" key="7">
    <source>
        <dbReference type="Pfam" id="PF01915"/>
    </source>
</evidence>
<evidence type="ECO:0000256" key="1">
    <source>
        <dbReference type="ARBA" id="ARBA00005336"/>
    </source>
</evidence>
<dbReference type="InterPro" id="IPR036881">
    <property type="entry name" value="Glyco_hydro_3_C_sf"/>
</dbReference>
<gene>
    <name evidence="8" type="ORF">BISU_0045</name>
</gene>
<dbReference type="STRING" id="77635.BISU_0045"/>
<dbReference type="Gene3D" id="3.40.50.1700">
    <property type="entry name" value="Glycoside hydrolase family 3 C-terminal domain"/>
    <property type="match status" value="1"/>
</dbReference>
<evidence type="ECO:0000313" key="8">
    <source>
        <dbReference type="EMBL" id="KFJ03575.1"/>
    </source>
</evidence>
<keyword evidence="5" id="KW-1133">Transmembrane helix</keyword>